<keyword evidence="8" id="KW-1185">Reference proteome</keyword>
<dbReference type="STRING" id="292462.AWC05_21795"/>
<evidence type="ECO:0000256" key="1">
    <source>
        <dbReference type="ARBA" id="ARBA00004141"/>
    </source>
</evidence>
<evidence type="ECO:0000313" key="7">
    <source>
        <dbReference type="EMBL" id="ORV52167.1"/>
    </source>
</evidence>
<evidence type="ECO:0000256" key="2">
    <source>
        <dbReference type="ARBA" id="ARBA00022692"/>
    </source>
</evidence>
<feature type="domain" description="Integral membrane bound transporter" evidence="6">
    <location>
        <begin position="24"/>
        <end position="149"/>
    </location>
</feature>
<dbReference type="Proteomes" id="UP000193010">
    <property type="component" value="Unassembled WGS sequence"/>
</dbReference>
<protein>
    <recommendedName>
        <fullName evidence="6">Integral membrane bound transporter domain-containing protein</fullName>
    </recommendedName>
</protein>
<dbReference type="GO" id="GO:0016020">
    <property type="term" value="C:membrane"/>
    <property type="evidence" value="ECO:0007669"/>
    <property type="project" value="UniProtKB-SubCell"/>
</dbReference>
<feature type="transmembrane region" description="Helical" evidence="5">
    <location>
        <begin position="12"/>
        <end position="32"/>
    </location>
</feature>
<feature type="transmembrane region" description="Helical" evidence="5">
    <location>
        <begin position="63"/>
        <end position="80"/>
    </location>
</feature>
<gene>
    <name evidence="7" type="ORF">AWC05_21795</name>
</gene>
<evidence type="ECO:0000256" key="3">
    <source>
        <dbReference type="ARBA" id="ARBA00022989"/>
    </source>
</evidence>
<proteinExistence type="predicted"/>
<keyword evidence="3 5" id="KW-1133">Transmembrane helix</keyword>
<dbReference type="Pfam" id="PF13515">
    <property type="entry name" value="FUSC_2"/>
    <property type="match status" value="1"/>
</dbReference>
<evidence type="ECO:0000259" key="6">
    <source>
        <dbReference type="Pfam" id="PF13515"/>
    </source>
</evidence>
<keyword evidence="2 5" id="KW-0812">Transmembrane</keyword>
<dbReference type="InterPro" id="IPR049453">
    <property type="entry name" value="Memb_transporter_dom"/>
</dbReference>
<keyword evidence="4 5" id="KW-0472">Membrane</keyword>
<evidence type="ECO:0000313" key="8">
    <source>
        <dbReference type="Proteomes" id="UP000193010"/>
    </source>
</evidence>
<feature type="transmembrane region" description="Helical" evidence="5">
    <location>
        <begin position="140"/>
        <end position="157"/>
    </location>
</feature>
<reference evidence="7 8" key="1">
    <citation type="submission" date="2016-01" db="EMBL/GenBank/DDBJ databases">
        <title>The new phylogeny of the genus Mycobacterium.</title>
        <authorList>
            <person name="Tarcisio F."/>
            <person name="Conor M."/>
            <person name="Antonella G."/>
            <person name="Elisabetta G."/>
            <person name="Giulia F.S."/>
            <person name="Sara T."/>
            <person name="Anna F."/>
            <person name="Clotilde B."/>
            <person name="Roberto B."/>
            <person name="Veronica D.S."/>
            <person name="Fabio R."/>
            <person name="Monica P."/>
            <person name="Olivier J."/>
            <person name="Enrico T."/>
            <person name="Nicola S."/>
        </authorList>
    </citation>
    <scope>NUCLEOTIDE SEQUENCE [LARGE SCALE GENOMIC DNA]</scope>
    <source>
        <strain evidence="7 8">DSM 44852</strain>
    </source>
</reference>
<dbReference type="EMBL" id="LQOV01000015">
    <property type="protein sequence ID" value="ORV52167.1"/>
    <property type="molecule type" value="Genomic_DNA"/>
</dbReference>
<comment type="subcellular location">
    <subcellularLocation>
        <location evidence="1">Membrane</location>
        <topology evidence="1">Multi-pass membrane protein</topology>
    </subcellularLocation>
</comment>
<feature type="transmembrane region" description="Helical" evidence="5">
    <location>
        <begin position="38"/>
        <end position="56"/>
    </location>
</feature>
<dbReference type="RefSeq" id="WP_163667356.1">
    <property type="nucleotide sequence ID" value="NZ_AP022576.1"/>
</dbReference>
<dbReference type="AlphaFoldDB" id="A0A1X1U5T2"/>
<organism evidence="7 8">
    <name type="scientific">Mycobacterium florentinum</name>
    <dbReference type="NCBI Taxonomy" id="292462"/>
    <lineage>
        <taxon>Bacteria</taxon>
        <taxon>Bacillati</taxon>
        <taxon>Actinomycetota</taxon>
        <taxon>Actinomycetes</taxon>
        <taxon>Mycobacteriales</taxon>
        <taxon>Mycobacteriaceae</taxon>
        <taxon>Mycobacterium</taxon>
        <taxon>Mycobacterium simiae complex</taxon>
    </lineage>
</organism>
<evidence type="ECO:0000256" key="5">
    <source>
        <dbReference type="SAM" id="Phobius"/>
    </source>
</evidence>
<comment type="caution">
    <text evidence="7">The sequence shown here is derived from an EMBL/GenBank/DDBJ whole genome shotgun (WGS) entry which is preliminary data.</text>
</comment>
<accession>A0A1X1U5T2</accession>
<name>A0A1X1U5T2_MYCFL</name>
<feature type="transmembrane region" description="Helical" evidence="5">
    <location>
        <begin position="86"/>
        <end position="107"/>
    </location>
</feature>
<sequence length="330" mass="34397">MAAVQRLRDVLWAIAEASVAAGVAWYIAHDVLGHPDPFFAPIAAAVCVSASTVFQAQRAVQNIVGVALGICLGSTVVQLFGTEWIAMAATVFAVFCVAVLLGQGILARDLTFANQAAGSAILVMALSVGTDSVFQRLQEALIGGGVALVLSILLFPPNPRAALRGARVGVFAALSDLLAETEDRIGGAAAIPSGWQYAAVDRLHERLEVLAKARTHARHLAWIAPRRWPARDAVRGAERQAAQVAVLAGSLLYLARAVTTAFTVSGSIPPPVHDAIGELEAGLTLGETDPDSASVRVAAARECVAATDSAFSGVVQICAEDLQLVIDLRQ</sequence>
<evidence type="ECO:0000256" key="4">
    <source>
        <dbReference type="ARBA" id="ARBA00023136"/>
    </source>
</evidence>